<dbReference type="EMBL" id="JAHESF010000010">
    <property type="protein sequence ID" value="MBT1697563.1"/>
    <property type="molecule type" value="Genomic_DNA"/>
</dbReference>
<keyword evidence="1" id="KW-1133">Transmembrane helix</keyword>
<evidence type="ECO:0000313" key="3">
    <source>
        <dbReference type="Proteomes" id="UP001319200"/>
    </source>
</evidence>
<dbReference type="Proteomes" id="UP001319200">
    <property type="component" value="Unassembled WGS sequence"/>
</dbReference>
<organism evidence="2 3">
    <name type="scientific">Chryseosolibacter histidini</name>
    <dbReference type="NCBI Taxonomy" id="2782349"/>
    <lineage>
        <taxon>Bacteria</taxon>
        <taxon>Pseudomonadati</taxon>
        <taxon>Bacteroidota</taxon>
        <taxon>Cytophagia</taxon>
        <taxon>Cytophagales</taxon>
        <taxon>Chryseotaleaceae</taxon>
        <taxon>Chryseosolibacter</taxon>
    </lineage>
</organism>
<gene>
    <name evidence="2" type="ORF">KK083_11795</name>
</gene>
<dbReference type="RefSeq" id="WP_254163436.1">
    <property type="nucleotide sequence ID" value="NZ_JAHESF010000010.1"/>
</dbReference>
<keyword evidence="3" id="KW-1185">Reference proteome</keyword>
<evidence type="ECO:0000256" key="1">
    <source>
        <dbReference type="SAM" id="Phobius"/>
    </source>
</evidence>
<dbReference type="AlphaFoldDB" id="A0AAP2DJK2"/>
<reference evidence="2 3" key="1">
    <citation type="submission" date="2021-05" db="EMBL/GenBank/DDBJ databases">
        <title>A Polyphasic approach of four new species of the genus Ohtaekwangia: Ohtaekwangia histidinii sp. nov., Ohtaekwangia cretensis sp. nov., Ohtaekwangia indiensis sp. nov., Ohtaekwangia reichenbachii sp. nov. from diverse environment.</title>
        <authorList>
            <person name="Octaviana S."/>
        </authorList>
    </citation>
    <scope>NUCLEOTIDE SEQUENCE [LARGE SCALE GENOMIC DNA]</scope>
    <source>
        <strain evidence="2 3">PWU4</strain>
    </source>
</reference>
<comment type="caution">
    <text evidence="2">The sequence shown here is derived from an EMBL/GenBank/DDBJ whole genome shotgun (WGS) entry which is preliminary data.</text>
</comment>
<protein>
    <submittedName>
        <fullName evidence="2">Uncharacterized protein</fullName>
    </submittedName>
</protein>
<name>A0AAP2DJK2_9BACT</name>
<feature type="transmembrane region" description="Helical" evidence="1">
    <location>
        <begin position="6"/>
        <end position="24"/>
    </location>
</feature>
<proteinExistence type="predicted"/>
<keyword evidence="1" id="KW-0472">Membrane</keyword>
<keyword evidence="1" id="KW-0812">Transmembrane</keyword>
<evidence type="ECO:0000313" key="2">
    <source>
        <dbReference type="EMBL" id="MBT1697563.1"/>
    </source>
</evidence>
<accession>A0AAP2DJK2</accession>
<sequence length="64" mass="7222">MRSPILGWLLTGIVILIVLLVWFLTIRNGKKLLDEPNREPVPYGMYAPDNGHRLSIAGDLQHKA</sequence>